<reference evidence="7 8" key="1">
    <citation type="submission" date="2022-01" db="EMBL/GenBank/DDBJ databases">
        <title>Desulfofustis limnae sp. nov., a novel mesophilic sulfate-reducing bacterium isolated from marsh soil.</title>
        <authorList>
            <person name="Watanabe M."/>
            <person name="Takahashi A."/>
            <person name="Kojima H."/>
            <person name="Fukui M."/>
        </authorList>
    </citation>
    <scope>NUCLEOTIDE SEQUENCE [LARGE SCALE GENOMIC DNA]</scope>
    <source>
        <strain evidence="7 8">PPLL</strain>
    </source>
</reference>
<evidence type="ECO:0000313" key="7">
    <source>
        <dbReference type="EMBL" id="BDD89024.1"/>
    </source>
</evidence>
<proteinExistence type="inferred from homology"/>
<gene>
    <name evidence="7" type="ORF">DPPLL_33890</name>
</gene>
<evidence type="ECO:0000256" key="4">
    <source>
        <dbReference type="ARBA" id="ARBA00022970"/>
    </source>
</evidence>
<keyword evidence="8" id="KW-1185">Reference proteome</keyword>
<feature type="chain" id="PRO_5045903492" evidence="5">
    <location>
        <begin position="36"/>
        <end position="403"/>
    </location>
</feature>
<dbReference type="PRINTS" id="PR00337">
    <property type="entry name" value="LEUILEVALBP"/>
</dbReference>
<protein>
    <submittedName>
        <fullName evidence="7">ABC transporter substrate-binding protein</fullName>
    </submittedName>
</protein>
<dbReference type="EMBL" id="AP025516">
    <property type="protein sequence ID" value="BDD89024.1"/>
    <property type="molecule type" value="Genomic_DNA"/>
</dbReference>
<organism evidence="7 8">
    <name type="scientific">Desulfofustis limnaeus</name>
    <dbReference type="NCBI Taxonomy" id="2740163"/>
    <lineage>
        <taxon>Bacteria</taxon>
        <taxon>Pseudomonadati</taxon>
        <taxon>Thermodesulfobacteriota</taxon>
        <taxon>Desulfobulbia</taxon>
        <taxon>Desulfobulbales</taxon>
        <taxon>Desulfocapsaceae</taxon>
        <taxon>Desulfofustis</taxon>
    </lineage>
</organism>
<sequence length="403" mass="43830">MTLDPKILPAPACSAHRLLLLVAILLGFCPGLATAAASPGNPSVRPSSIILGQSCALSGPTRNHGLEMRAGLLAAFAHINERGGVKGRSIHLVSLDDGYEPDKAVKNTIRLITEEGVFLLIGEVGTPTSKAVIPIVEEFEIPFFAPFTGAELLREPFRRYVINVRASYYQEMEALAAYLIDQQRLQRIACFYQNDSYGLTGLKGIELALARRGMELVSKGAYERNTLAVMGGIRDIYRADPQAVVMVGAYPACAEFIKLSKVKMNRDLPFCNISFVGTESLKKVLGAYGENVIVSQVVPHPLSNDISLVREFQESMSVYQHDAPISFISLEGYIAGKLFAQIAATVPGELTREAFISTMQEVGSFDLGGITLHFGPGDHQGMDSVFLTTIFPEIVKIENNNHP</sequence>
<evidence type="ECO:0000256" key="5">
    <source>
        <dbReference type="SAM" id="SignalP"/>
    </source>
</evidence>
<feature type="domain" description="Leucine-binding protein" evidence="6">
    <location>
        <begin position="51"/>
        <end position="390"/>
    </location>
</feature>
<name>A0ABM7WDI1_9BACT</name>
<dbReference type="SUPFAM" id="SSF53822">
    <property type="entry name" value="Periplasmic binding protein-like I"/>
    <property type="match status" value="1"/>
</dbReference>
<dbReference type="CDD" id="cd19978">
    <property type="entry name" value="PBP1_ABC_ligand_binding-like"/>
    <property type="match status" value="1"/>
</dbReference>
<dbReference type="Gene3D" id="3.40.50.2300">
    <property type="match status" value="2"/>
</dbReference>
<keyword evidence="3 5" id="KW-0732">Signal</keyword>
<accession>A0ABM7WDI1</accession>
<evidence type="ECO:0000259" key="6">
    <source>
        <dbReference type="Pfam" id="PF13458"/>
    </source>
</evidence>
<dbReference type="Proteomes" id="UP000830055">
    <property type="component" value="Chromosome"/>
</dbReference>
<evidence type="ECO:0000313" key="8">
    <source>
        <dbReference type="Proteomes" id="UP000830055"/>
    </source>
</evidence>
<dbReference type="InterPro" id="IPR028082">
    <property type="entry name" value="Peripla_BP_I"/>
</dbReference>
<dbReference type="InterPro" id="IPR028081">
    <property type="entry name" value="Leu-bd"/>
</dbReference>
<feature type="signal peptide" evidence="5">
    <location>
        <begin position="1"/>
        <end position="35"/>
    </location>
</feature>
<evidence type="ECO:0000256" key="3">
    <source>
        <dbReference type="ARBA" id="ARBA00022729"/>
    </source>
</evidence>
<keyword evidence="2" id="KW-0813">Transport</keyword>
<keyword evidence="4" id="KW-0029">Amino-acid transport</keyword>
<dbReference type="RefSeq" id="WP_284152350.1">
    <property type="nucleotide sequence ID" value="NZ_AP025516.1"/>
</dbReference>
<dbReference type="Pfam" id="PF13458">
    <property type="entry name" value="Peripla_BP_6"/>
    <property type="match status" value="1"/>
</dbReference>
<dbReference type="PANTHER" id="PTHR47235">
    <property type="entry name" value="BLR6548 PROTEIN"/>
    <property type="match status" value="1"/>
</dbReference>
<evidence type="ECO:0000256" key="1">
    <source>
        <dbReference type="ARBA" id="ARBA00010062"/>
    </source>
</evidence>
<dbReference type="PANTHER" id="PTHR47235:SF1">
    <property type="entry name" value="BLR6548 PROTEIN"/>
    <property type="match status" value="1"/>
</dbReference>
<comment type="similarity">
    <text evidence="1">Belongs to the leucine-binding protein family.</text>
</comment>
<evidence type="ECO:0000256" key="2">
    <source>
        <dbReference type="ARBA" id="ARBA00022448"/>
    </source>
</evidence>
<dbReference type="InterPro" id="IPR000709">
    <property type="entry name" value="Leu_Ile_Val-bd"/>
</dbReference>